<dbReference type="OrthoDB" id="1488843at2"/>
<keyword evidence="3" id="KW-1185">Reference proteome</keyword>
<proteinExistence type="predicted"/>
<dbReference type="AlphaFoldDB" id="W0V1E4"/>
<feature type="transmembrane region" description="Helical" evidence="1">
    <location>
        <begin position="202"/>
        <end position="222"/>
    </location>
</feature>
<name>W0V1E4_9BURK</name>
<dbReference type="KEGG" id="jag:GJA_1041"/>
<organism evidence="2 3">
    <name type="scientific">Janthinobacterium agaricidamnosum NBRC 102515 = DSM 9628</name>
    <dbReference type="NCBI Taxonomy" id="1349767"/>
    <lineage>
        <taxon>Bacteria</taxon>
        <taxon>Pseudomonadati</taxon>
        <taxon>Pseudomonadota</taxon>
        <taxon>Betaproteobacteria</taxon>
        <taxon>Burkholderiales</taxon>
        <taxon>Oxalobacteraceae</taxon>
        <taxon>Janthinobacterium</taxon>
    </lineage>
</organism>
<evidence type="ECO:0000256" key="1">
    <source>
        <dbReference type="SAM" id="Phobius"/>
    </source>
</evidence>
<dbReference type="PATRIC" id="fig|1349767.4.peg.2769"/>
<dbReference type="eggNOG" id="ENOG5033P3Z">
    <property type="taxonomic scope" value="Bacteria"/>
</dbReference>
<evidence type="ECO:0000313" key="3">
    <source>
        <dbReference type="Proteomes" id="UP000027604"/>
    </source>
</evidence>
<evidence type="ECO:0000313" key="2">
    <source>
        <dbReference type="EMBL" id="CDG81696.1"/>
    </source>
</evidence>
<keyword evidence="1" id="KW-0472">Membrane</keyword>
<sequence>MSTTPLQVLTRPFAIEPVTNIMLPDGIFDNAIYNLRIAAHITNMSSSPLSNVTVYLESVGDPGIVPVARTFFFASIPAGAAMLVTWDANFQHAAPGKPLVSFVAQADGFTSRRSIQQMFVAETRFNSATNSYTCTVEEGTLHVSNLQGHLPGKRWGGTGGEGRDCRCPPGYGPVVPTGLTMVWTPNPAYTGVHGELPFADPWWKILAILILLIAALVALISAAQGAGKASFSVGGTFEETDPSVHCCDLKGAGSGQPEFTVAGVASAIASGALVVACSDAADPFWRGQEATPPAPGELTLGERVVAKWSLPEAPNAGVPYTADISWSYDRYTSGAAYHHAVSETQVNLHVAGPVTSETPPVVPALEPLWVRSRFQKTDGSLFKGNELYAFVLFQAPQGLYFVEPLTDDGLGFDPGANDGTYAADLDLKRAYRLLLQQGQDVHGVWRIFIFAQDVNLTKPGTPPEIAAQHIGGFFVASAIELTFDDSLPCPLKAQASIIVV</sequence>
<dbReference type="RefSeq" id="WP_038489353.1">
    <property type="nucleotide sequence ID" value="NZ_BCTH01000029.1"/>
</dbReference>
<keyword evidence="1" id="KW-1133">Transmembrane helix</keyword>
<dbReference type="HOGENOM" id="CLU_509641_0_0_4"/>
<keyword evidence="1" id="KW-0812">Transmembrane</keyword>
<reference evidence="2 3" key="1">
    <citation type="journal article" date="2015" name="Genome Announc.">
        <title>Genome Sequence of Mushroom Soft-Rot Pathogen Janthinobacterium agaricidamnosum.</title>
        <authorList>
            <person name="Graupner K."/>
            <person name="Lackner G."/>
            <person name="Hertweck C."/>
        </authorList>
    </citation>
    <scope>NUCLEOTIDE SEQUENCE [LARGE SCALE GENOMIC DNA]</scope>
    <source>
        <strain evidence="3">NBRC 102515 / DSM 9628</strain>
    </source>
</reference>
<dbReference type="Proteomes" id="UP000027604">
    <property type="component" value="Chromosome I"/>
</dbReference>
<dbReference type="EMBL" id="HG322949">
    <property type="protein sequence ID" value="CDG81696.1"/>
    <property type="molecule type" value="Genomic_DNA"/>
</dbReference>
<accession>W0V1E4</accession>
<gene>
    <name evidence="2" type="ORF">GJA_1041</name>
</gene>
<protein>
    <submittedName>
        <fullName evidence="2">Uncharacterized protein</fullName>
    </submittedName>
</protein>